<dbReference type="Gene3D" id="3.40.50.2300">
    <property type="match status" value="2"/>
</dbReference>
<evidence type="ECO:0000313" key="3">
    <source>
        <dbReference type="Proteomes" id="UP000759103"/>
    </source>
</evidence>
<dbReference type="PIRSF" id="PIRSF029416">
    <property type="entry name" value="UCP029416_PTP"/>
    <property type="match status" value="1"/>
</dbReference>
<dbReference type="Pfam" id="PF01451">
    <property type="entry name" value="LMWPc"/>
    <property type="match status" value="1"/>
</dbReference>
<name>A0ABS7BLI5_9SPHN</name>
<evidence type="ECO:0000259" key="1">
    <source>
        <dbReference type="SMART" id="SM00226"/>
    </source>
</evidence>
<accession>A0ABS7BLI5</accession>
<feature type="domain" description="Phosphotyrosine protein phosphatase I" evidence="1">
    <location>
        <begin position="7"/>
        <end position="114"/>
    </location>
</feature>
<dbReference type="RefSeq" id="WP_219747833.1">
    <property type="nucleotide sequence ID" value="NZ_JAHXZN010000001.1"/>
</dbReference>
<keyword evidence="3" id="KW-1185">Reference proteome</keyword>
<dbReference type="InterPro" id="IPR023485">
    <property type="entry name" value="Ptyr_pPase"/>
</dbReference>
<dbReference type="SMART" id="SM00226">
    <property type="entry name" value="LMWPc"/>
    <property type="match status" value="1"/>
</dbReference>
<gene>
    <name evidence="2" type="ORF">KZ820_06990</name>
</gene>
<dbReference type="InterPro" id="IPR036196">
    <property type="entry name" value="Ptyr_pPase_sf"/>
</dbReference>
<protein>
    <submittedName>
        <fullName evidence="2">Low molecular weight protein tyrosine phosphatase family protein</fullName>
    </submittedName>
</protein>
<comment type="caution">
    <text evidence="2">The sequence shown here is derived from an EMBL/GenBank/DDBJ whole genome shotgun (WGS) entry which is preliminary data.</text>
</comment>
<proteinExistence type="predicted"/>
<dbReference type="Proteomes" id="UP000759103">
    <property type="component" value="Unassembled WGS sequence"/>
</dbReference>
<dbReference type="InterPro" id="IPR016919">
    <property type="entry name" value="UCP029416_PTP"/>
</dbReference>
<dbReference type="EMBL" id="JAHXZN010000001">
    <property type="protein sequence ID" value="MBW6530477.1"/>
    <property type="molecule type" value="Genomic_DNA"/>
</dbReference>
<organism evidence="2 3">
    <name type="scientific">Sphingomonas citri</name>
    <dbReference type="NCBI Taxonomy" id="2862499"/>
    <lineage>
        <taxon>Bacteria</taxon>
        <taxon>Pseudomonadati</taxon>
        <taxon>Pseudomonadota</taxon>
        <taxon>Alphaproteobacteria</taxon>
        <taxon>Sphingomonadales</taxon>
        <taxon>Sphingomonadaceae</taxon>
        <taxon>Sphingomonas</taxon>
    </lineage>
</organism>
<dbReference type="SUPFAM" id="SSF52788">
    <property type="entry name" value="Phosphotyrosine protein phosphatases I"/>
    <property type="match status" value="1"/>
</dbReference>
<reference evidence="2 3" key="1">
    <citation type="submission" date="2021-07" db="EMBL/GenBank/DDBJ databases">
        <title>Sphingomonas sp.</title>
        <authorList>
            <person name="Feng G."/>
            <person name="Li J."/>
            <person name="Pan M."/>
        </authorList>
    </citation>
    <scope>NUCLEOTIDE SEQUENCE [LARGE SCALE GENOMIC DNA]</scope>
    <source>
        <strain evidence="2 3">RRHST34</strain>
    </source>
</reference>
<sequence length="122" mass="13884">MKRPRVQTVLFVCSQNKLRSPTAEQVFSRRQDLEVDSAGTNHDAENPLTAELVAWADVIFVMEKAHRSKLQRRFRAAVGGRRVVCLDIPDDYAFMQPELIRLLETKVSRHLPALPPTYEPAA</sequence>
<evidence type="ECO:0000313" key="2">
    <source>
        <dbReference type="EMBL" id="MBW6530477.1"/>
    </source>
</evidence>